<proteinExistence type="predicted"/>
<protein>
    <recommendedName>
        <fullName evidence="4">Trypsin-like serine protease</fullName>
    </recommendedName>
</protein>
<name>A0A4Y7QNS9_9AGAM</name>
<dbReference type="Proteomes" id="UP000294933">
    <property type="component" value="Unassembled WGS sequence"/>
</dbReference>
<dbReference type="EMBL" id="ML170157">
    <property type="protein sequence ID" value="TDL28560.1"/>
    <property type="molecule type" value="Genomic_DNA"/>
</dbReference>
<dbReference type="VEuPathDB" id="FungiDB:BD410DRAFT_824260"/>
<organism evidence="2 3">
    <name type="scientific">Rickenella mellea</name>
    <dbReference type="NCBI Taxonomy" id="50990"/>
    <lineage>
        <taxon>Eukaryota</taxon>
        <taxon>Fungi</taxon>
        <taxon>Dikarya</taxon>
        <taxon>Basidiomycota</taxon>
        <taxon>Agaricomycotina</taxon>
        <taxon>Agaricomycetes</taxon>
        <taxon>Hymenochaetales</taxon>
        <taxon>Rickenellaceae</taxon>
        <taxon>Rickenella</taxon>
    </lineage>
</organism>
<evidence type="ECO:0000313" key="3">
    <source>
        <dbReference type="Proteomes" id="UP000294933"/>
    </source>
</evidence>
<evidence type="ECO:0000256" key="1">
    <source>
        <dbReference type="SAM" id="MobiDB-lite"/>
    </source>
</evidence>
<feature type="region of interest" description="Disordered" evidence="1">
    <location>
        <begin position="1"/>
        <end position="29"/>
    </location>
</feature>
<dbReference type="InterPro" id="IPR009003">
    <property type="entry name" value="Peptidase_S1_PA"/>
</dbReference>
<dbReference type="AlphaFoldDB" id="A0A4Y7QNS9"/>
<keyword evidence="3" id="KW-1185">Reference proteome</keyword>
<dbReference type="STRING" id="50990.A0A4Y7QNS9"/>
<sequence>MVTSPSHPDSSSTHTIAQTNPSYSPQSGSAIIFRSGEETLIRPVSRVLSSLHRSDLLILSSQTPPLPSLPLSPYPARPDTPVRAHFVTDQEPIDSGWSHGYMPGTYDALSHLLFTPPPTAGSSGGPIVDEESGAVIGVMLGTRVDNRVEGLRGSGVPSEVIFEMFSLPGISK</sequence>
<dbReference type="SUPFAM" id="SSF50494">
    <property type="entry name" value="Trypsin-like serine proteases"/>
    <property type="match status" value="1"/>
</dbReference>
<dbReference type="OrthoDB" id="10054765at2759"/>
<accession>A0A4Y7QNS9</accession>
<feature type="compositionally biased region" description="Polar residues" evidence="1">
    <location>
        <begin position="16"/>
        <end position="29"/>
    </location>
</feature>
<gene>
    <name evidence="2" type="ORF">BD410DRAFT_824260</name>
</gene>
<evidence type="ECO:0008006" key="4">
    <source>
        <dbReference type="Google" id="ProtNLM"/>
    </source>
</evidence>
<reference evidence="2 3" key="1">
    <citation type="submission" date="2018-06" db="EMBL/GenBank/DDBJ databases">
        <title>A transcriptomic atlas of mushroom development highlights an independent origin of complex multicellularity.</title>
        <authorList>
            <consortium name="DOE Joint Genome Institute"/>
            <person name="Krizsan K."/>
            <person name="Almasi E."/>
            <person name="Merenyi Z."/>
            <person name="Sahu N."/>
            <person name="Viragh M."/>
            <person name="Koszo T."/>
            <person name="Mondo S."/>
            <person name="Kiss B."/>
            <person name="Balint B."/>
            <person name="Kues U."/>
            <person name="Barry K."/>
            <person name="Hegedus J.C."/>
            <person name="Henrissat B."/>
            <person name="Johnson J."/>
            <person name="Lipzen A."/>
            <person name="Ohm R."/>
            <person name="Nagy I."/>
            <person name="Pangilinan J."/>
            <person name="Yan J."/>
            <person name="Xiong Y."/>
            <person name="Grigoriev I.V."/>
            <person name="Hibbett D.S."/>
            <person name="Nagy L.G."/>
        </authorList>
    </citation>
    <scope>NUCLEOTIDE SEQUENCE [LARGE SCALE GENOMIC DNA]</scope>
    <source>
        <strain evidence="2 3">SZMC22713</strain>
    </source>
</reference>
<feature type="compositionally biased region" description="Low complexity" evidence="1">
    <location>
        <begin position="1"/>
        <end position="15"/>
    </location>
</feature>
<evidence type="ECO:0000313" key="2">
    <source>
        <dbReference type="EMBL" id="TDL28560.1"/>
    </source>
</evidence>